<dbReference type="InterPro" id="IPR051246">
    <property type="entry name" value="WDR48"/>
</dbReference>
<dbReference type="InterPro" id="IPR015943">
    <property type="entry name" value="WD40/YVTN_repeat-like_dom_sf"/>
</dbReference>
<organism evidence="5 6">
    <name type="scientific">Lodderomyces elongisporus (strain ATCC 11503 / CBS 2605 / JCM 1781 / NBRC 1676 / NRRL YB-4239)</name>
    <name type="common">Yeast</name>
    <name type="synonym">Saccharomyces elongisporus</name>
    <dbReference type="NCBI Taxonomy" id="379508"/>
    <lineage>
        <taxon>Eukaryota</taxon>
        <taxon>Fungi</taxon>
        <taxon>Dikarya</taxon>
        <taxon>Ascomycota</taxon>
        <taxon>Saccharomycotina</taxon>
        <taxon>Pichiomycetes</taxon>
        <taxon>Debaryomycetaceae</taxon>
        <taxon>Candida/Lodderomyces clade</taxon>
        <taxon>Lodderomyces</taxon>
    </lineage>
</organism>
<feature type="region of interest" description="Disordered" evidence="4">
    <location>
        <begin position="841"/>
        <end position="901"/>
    </location>
</feature>
<protein>
    <recommendedName>
        <fullName evidence="7">WD repeat-containing protein 48</fullName>
    </recommendedName>
</protein>
<accession>A5E1U1</accession>
<dbReference type="eggNOG" id="KOG0308">
    <property type="taxonomic scope" value="Eukaryota"/>
</dbReference>
<dbReference type="KEGG" id="lel:PVL30_003063"/>
<dbReference type="PROSITE" id="PS50082">
    <property type="entry name" value="WD_REPEATS_2"/>
    <property type="match status" value="2"/>
</dbReference>
<evidence type="ECO:0000256" key="1">
    <source>
        <dbReference type="ARBA" id="ARBA00022574"/>
    </source>
</evidence>
<evidence type="ECO:0000313" key="6">
    <source>
        <dbReference type="Proteomes" id="UP000001996"/>
    </source>
</evidence>
<feature type="compositionally biased region" description="Low complexity" evidence="4">
    <location>
        <begin position="87"/>
        <end position="96"/>
    </location>
</feature>
<feature type="region of interest" description="Disordered" evidence="4">
    <location>
        <begin position="597"/>
        <end position="627"/>
    </location>
</feature>
<dbReference type="GeneID" id="5232398"/>
<dbReference type="PANTHER" id="PTHR19862:SF14">
    <property type="entry name" value="WD REPEAT-CONTAINING PROTEIN 48"/>
    <property type="match status" value="1"/>
</dbReference>
<dbReference type="PANTHER" id="PTHR19862">
    <property type="entry name" value="WD REPEAT-CONTAINING PROTEIN 48"/>
    <property type="match status" value="1"/>
</dbReference>
<dbReference type="SMART" id="SM00320">
    <property type="entry name" value="WD40"/>
    <property type="match status" value="6"/>
</dbReference>
<gene>
    <name evidence="5" type="ORF">LELG_03578</name>
</gene>
<dbReference type="AlphaFoldDB" id="A5E1U1"/>
<feature type="repeat" description="WD" evidence="3">
    <location>
        <begin position="294"/>
        <end position="333"/>
    </location>
</feature>
<evidence type="ECO:0000256" key="2">
    <source>
        <dbReference type="ARBA" id="ARBA00022737"/>
    </source>
</evidence>
<dbReference type="OMA" id="HFDWIND"/>
<dbReference type="InParanoid" id="A5E1U1"/>
<dbReference type="Proteomes" id="UP000001996">
    <property type="component" value="Unassembled WGS sequence"/>
</dbReference>
<dbReference type="GO" id="GO:0043130">
    <property type="term" value="F:ubiquitin binding"/>
    <property type="evidence" value="ECO:0007669"/>
    <property type="project" value="TreeGrafter"/>
</dbReference>
<dbReference type="InterPro" id="IPR001680">
    <property type="entry name" value="WD40_rpt"/>
</dbReference>
<feature type="compositionally biased region" description="Polar residues" evidence="4">
    <location>
        <begin position="97"/>
        <end position="111"/>
    </location>
</feature>
<dbReference type="Pfam" id="PF11816">
    <property type="entry name" value="DUF3337"/>
    <property type="match status" value="1"/>
</dbReference>
<dbReference type="HOGENOM" id="CLU_007460_0_0_1"/>
<dbReference type="VEuPathDB" id="FungiDB:LELG_03578"/>
<proteinExistence type="predicted"/>
<dbReference type="Gene3D" id="2.130.10.10">
    <property type="entry name" value="YVTN repeat-like/Quinoprotein amine dehydrogenase"/>
    <property type="match status" value="2"/>
</dbReference>
<dbReference type="STRING" id="379508.A5E1U1"/>
<feature type="compositionally biased region" description="Polar residues" evidence="4">
    <location>
        <begin position="1"/>
        <end position="23"/>
    </location>
</feature>
<feature type="compositionally biased region" description="Polar residues" evidence="4">
    <location>
        <begin position="863"/>
        <end position="873"/>
    </location>
</feature>
<keyword evidence="2" id="KW-0677">Repeat</keyword>
<dbReference type="OrthoDB" id="2421129at2759"/>
<reference evidence="5 6" key="1">
    <citation type="journal article" date="2009" name="Nature">
        <title>Evolution of pathogenicity and sexual reproduction in eight Candida genomes.</title>
        <authorList>
            <person name="Butler G."/>
            <person name="Rasmussen M.D."/>
            <person name="Lin M.F."/>
            <person name="Santos M.A."/>
            <person name="Sakthikumar S."/>
            <person name="Munro C.A."/>
            <person name="Rheinbay E."/>
            <person name="Grabherr M."/>
            <person name="Forche A."/>
            <person name="Reedy J.L."/>
            <person name="Agrafioti I."/>
            <person name="Arnaud M.B."/>
            <person name="Bates S."/>
            <person name="Brown A.J."/>
            <person name="Brunke S."/>
            <person name="Costanzo M.C."/>
            <person name="Fitzpatrick D.A."/>
            <person name="de Groot P.W."/>
            <person name="Harris D."/>
            <person name="Hoyer L.L."/>
            <person name="Hube B."/>
            <person name="Klis F.M."/>
            <person name="Kodira C."/>
            <person name="Lennard N."/>
            <person name="Logue M.E."/>
            <person name="Martin R."/>
            <person name="Neiman A.M."/>
            <person name="Nikolaou E."/>
            <person name="Quail M.A."/>
            <person name="Quinn J."/>
            <person name="Santos M.C."/>
            <person name="Schmitzberger F.F."/>
            <person name="Sherlock G."/>
            <person name="Shah P."/>
            <person name="Silverstein K.A."/>
            <person name="Skrzypek M.S."/>
            <person name="Soll D."/>
            <person name="Staggs R."/>
            <person name="Stansfield I."/>
            <person name="Stumpf M.P."/>
            <person name="Sudbery P.E."/>
            <person name="Srikantha T."/>
            <person name="Zeng Q."/>
            <person name="Berman J."/>
            <person name="Berriman M."/>
            <person name="Heitman J."/>
            <person name="Gow N.A."/>
            <person name="Lorenz M.C."/>
            <person name="Birren B.W."/>
            <person name="Kellis M."/>
            <person name="Cuomo C.A."/>
        </authorList>
    </citation>
    <scope>NUCLEOTIDE SEQUENCE [LARGE SCALE GENOMIC DNA]</scope>
    <source>
        <strain evidence="6">ATCC 11503 / BCRC 21390 / CBS 2605 / JCM 1781 / NBRC 1676 / NRRL YB-4239</strain>
    </source>
</reference>
<keyword evidence="1 3" id="KW-0853">WD repeat</keyword>
<dbReference type="PROSITE" id="PS00678">
    <property type="entry name" value="WD_REPEATS_1"/>
    <property type="match status" value="1"/>
</dbReference>
<feature type="repeat" description="WD" evidence="3">
    <location>
        <begin position="46"/>
        <end position="78"/>
    </location>
</feature>
<feature type="region of interest" description="Disordered" evidence="4">
    <location>
        <begin position="73"/>
        <end position="111"/>
    </location>
</feature>
<feature type="compositionally biased region" description="Low complexity" evidence="4">
    <location>
        <begin position="599"/>
        <end position="627"/>
    </location>
</feature>
<name>A5E1U1_LODEL</name>
<dbReference type="GO" id="GO:0000724">
    <property type="term" value="P:double-strand break repair via homologous recombination"/>
    <property type="evidence" value="ECO:0007669"/>
    <property type="project" value="TreeGrafter"/>
</dbReference>
<dbReference type="PROSITE" id="PS50294">
    <property type="entry name" value="WD_REPEATS_REGION"/>
    <property type="match status" value="2"/>
</dbReference>
<dbReference type="FunCoup" id="A5E1U1">
    <property type="interactions" value="78"/>
</dbReference>
<evidence type="ECO:0000256" key="3">
    <source>
        <dbReference type="PROSITE-ProRule" id="PRU00221"/>
    </source>
</evidence>
<evidence type="ECO:0000313" key="5">
    <source>
        <dbReference type="EMBL" id="EDK45399.1"/>
    </source>
</evidence>
<dbReference type="Pfam" id="PF00400">
    <property type="entry name" value="WD40"/>
    <property type="match status" value="2"/>
</dbReference>
<feature type="compositionally biased region" description="Gly residues" evidence="4">
    <location>
        <begin position="874"/>
        <end position="890"/>
    </location>
</feature>
<feature type="compositionally biased region" description="Polar residues" evidence="4">
    <location>
        <begin position="526"/>
        <end position="535"/>
    </location>
</feature>
<dbReference type="SUPFAM" id="SSF50978">
    <property type="entry name" value="WD40 repeat-like"/>
    <property type="match status" value="1"/>
</dbReference>
<evidence type="ECO:0008006" key="7">
    <source>
        <dbReference type="Google" id="ProtNLM"/>
    </source>
</evidence>
<dbReference type="InterPro" id="IPR021772">
    <property type="entry name" value="WDR48/Bun107"/>
</dbReference>
<sequence>MSTSVLSLNETSSIQSNAHSTRSYELKSPLKTKKGLSYVIGDTNNKDNHILPINTIQYSQTQQSLFTGGRDGAVKVWQDPTSHNDQDQNQDQNQDQYQPESQSNFTDSTSLDYNDIDERLLRLETAISSNPLPYNTSAYDPKGFKIVGNHNLHFDWVNDLQLINHERQLASCSSDLSIKITDLTTLVDSTSPPPLPPPPPIQLPNIHTDYIKKLSYSSQCPSQLVSAGLDGNIINWDLNILRPLQIIENHTLTNVPSSIYSLASNDHNIICTGGPSKTINLYDTRASTQFIRQLIGHQDNIRCLLMNDNFILSGSSDTTIKLWDLRTFKVYKNFDIHDYPVWSLSSTDTNSLNFFYSGDDHGNIVKTDLSNLFMNNNNKNSVNNTKNSVNNTDAETYYSKTFTTSETAALDEKLGISTVVASNNSPILSICLESHNQTIFASDYKSLNRYVAPNTQLLSKYQFLKNCEEYIASKDVHFGPDDTVLNELHSPTSPPDDINSHFCDLVSQLSFDNNTVHDIQSTFSQNANNKYTGTPPTFDDHNDELDDLNDSDTEEFLSMFLNIGGGPSTEFINCYKQDHEFENPLNLNNTELKTTFNETNDTNKSQTQTQTQSQNQSQSQNQNQRTNGNYSLKQTQFLDLIPVEILLNPLPADQIIIIPFNSRAIAEYEIVPRSVVSKRLFDNKRQIMVLYLNGDIKVWDILICRELKHLPSRQGKLLNGKELEIRTKEMETLFQSMQKSDTLNNWCEVEIKAGKLMVTIRETSAMNVEIYYDDLIKDYPFLAVDSPSQRERLGKHNQIKVTNDDRFHLGLILLNSIFQGYTLYEWVFDGLVRDEIRNNTHSKVSGGAHKTATPKLEDLDENGNMSNIANLGNSGTGAGSGSGSGTGAGAASGASSGSVGSGIRRLTNWGKKSLLKRNLPTMSGISNQHSPATSTNTSVIDVPISESSPLAEFMNFSEKTLSRQIADYNDSIMNLLQTNKKIYQDRSSGIHSSNNNNNNNKLVDSVLRIDHVNPRLNDNLDDDELKYYPVIPTAELPQDMNIIVFEHSPELGNYRDLFCFNVGEVSKLATSKVPNLQLINDLRSIVPRWVGQPILYSRYNIKEPPKITFQLIETDYLHLPPHVRIGGRSQRKVKSLPALESSIKLTSHSMLRVSKILHFLTDKFESSTKEMRDKKLKPTDWLVLECRGQELSNSMTLQTIKTKIWKSSTDIELRYRRKFDQ</sequence>
<feature type="region of interest" description="Disordered" evidence="4">
    <location>
        <begin position="526"/>
        <end position="546"/>
    </location>
</feature>
<dbReference type="InterPro" id="IPR036322">
    <property type="entry name" value="WD40_repeat_dom_sf"/>
</dbReference>
<feature type="region of interest" description="Disordered" evidence="4">
    <location>
        <begin position="1"/>
        <end position="27"/>
    </location>
</feature>
<dbReference type="InterPro" id="IPR019775">
    <property type="entry name" value="WD40_repeat_CS"/>
</dbReference>
<evidence type="ECO:0000256" key="4">
    <source>
        <dbReference type="SAM" id="MobiDB-lite"/>
    </source>
</evidence>
<feature type="compositionally biased region" description="Low complexity" evidence="4">
    <location>
        <begin position="891"/>
        <end position="901"/>
    </location>
</feature>
<dbReference type="EMBL" id="CH981527">
    <property type="protein sequence ID" value="EDK45399.1"/>
    <property type="molecule type" value="Genomic_DNA"/>
</dbReference>
<keyword evidence="6" id="KW-1185">Reference proteome</keyword>